<proteinExistence type="predicted"/>
<dbReference type="AlphaFoldDB" id="A0A9P7M7L5"/>
<evidence type="ECO:0000313" key="2">
    <source>
        <dbReference type="Proteomes" id="UP000706124"/>
    </source>
</evidence>
<evidence type="ECO:0000313" key="1">
    <source>
        <dbReference type="EMBL" id="KAG5931844.1"/>
    </source>
</evidence>
<name>A0A9P7M7L5_9HYPO</name>
<gene>
    <name evidence="1" type="ORF">E4U60_005733</name>
</gene>
<dbReference type="OrthoDB" id="5022336at2759"/>
<organism evidence="1 2">
    <name type="scientific">Claviceps pazoutovae</name>
    <dbReference type="NCBI Taxonomy" id="1649127"/>
    <lineage>
        <taxon>Eukaryota</taxon>
        <taxon>Fungi</taxon>
        <taxon>Dikarya</taxon>
        <taxon>Ascomycota</taxon>
        <taxon>Pezizomycotina</taxon>
        <taxon>Sordariomycetes</taxon>
        <taxon>Hypocreomycetidae</taxon>
        <taxon>Hypocreales</taxon>
        <taxon>Clavicipitaceae</taxon>
        <taxon>Claviceps</taxon>
    </lineage>
</organism>
<reference evidence="1 2" key="1">
    <citation type="journal article" date="2020" name="bioRxiv">
        <title>Whole genome comparisons of ergot fungi reveals the divergence and evolution of species within the genus Claviceps are the result of varying mechanisms driving genome evolution and host range expansion.</title>
        <authorList>
            <person name="Wyka S.A."/>
            <person name="Mondo S.J."/>
            <person name="Liu M."/>
            <person name="Dettman J."/>
            <person name="Nalam V."/>
            <person name="Broders K.D."/>
        </authorList>
    </citation>
    <scope>NUCLEOTIDE SEQUENCE [LARGE SCALE GENOMIC DNA]</scope>
    <source>
        <strain evidence="1 2">CCC 1485</strain>
    </source>
</reference>
<accession>A0A9P7M7L5</accession>
<comment type="caution">
    <text evidence="1">The sequence shown here is derived from an EMBL/GenBank/DDBJ whole genome shotgun (WGS) entry which is preliminary data.</text>
</comment>
<dbReference type="EMBL" id="SRPO01000515">
    <property type="protein sequence ID" value="KAG5931844.1"/>
    <property type="molecule type" value="Genomic_DNA"/>
</dbReference>
<dbReference type="Proteomes" id="UP000706124">
    <property type="component" value="Unassembled WGS sequence"/>
</dbReference>
<protein>
    <submittedName>
        <fullName evidence="1">Uncharacterized protein</fullName>
    </submittedName>
</protein>
<keyword evidence="2" id="KW-1185">Reference proteome</keyword>
<sequence>MSLFDIALHTSLDDYKNVPDYAEKLCEAREDIQCFFFRGLGPSYETFRSAYLAKRDLVPTKHDDGSETPGITFEEAMAAARGEEQLQNNFKRVR</sequence>